<keyword evidence="5" id="KW-0732">Signal</keyword>
<proteinExistence type="inferred from homology"/>
<keyword evidence="1 6" id="KW-0378">Hydrolase</keyword>
<evidence type="ECO:0000313" key="6">
    <source>
        <dbReference type="EMBL" id="QEM08418.1"/>
    </source>
</evidence>
<comment type="similarity">
    <text evidence="2">Belongs to the glycosyl hydrolase 88 family.</text>
</comment>
<dbReference type="InterPro" id="IPR052369">
    <property type="entry name" value="UG_Glycosaminoglycan_Hydrolase"/>
</dbReference>
<dbReference type="GO" id="GO:0052757">
    <property type="term" value="F:chondroitin hydrolase activity"/>
    <property type="evidence" value="ECO:0007669"/>
    <property type="project" value="TreeGrafter"/>
</dbReference>
<dbReference type="EMBL" id="CP071880">
    <property type="protein sequence ID" value="QTE53788.1"/>
    <property type="molecule type" value="Genomic_DNA"/>
</dbReference>
<protein>
    <submittedName>
        <fullName evidence="6">Glucuronyl hydrolase</fullName>
    </submittedName>
    <submittedName>
        <fullName evidence="7">Glycoside hydrolase family 88 protein</fullName>
    </submittedName>
</protein>
<dbReference type="GO" id="GO:0000272">
    <property type="term" value="P:polysaccharide catabolic process"/>
    <property type="evidence" value="ECO:0007669"/>
    <property type="project" value="TreeGrafter"/>
</dbReference>
<evidence type="ECO:0000313" key="9">
    <source>
        <dbReference type="Proteomes" id="UP000663940"/>
    </source>
</evidence>
<keyword evidence="9" id="KW-1185">Reference proteome</keyword>
<evidence type="ECO:0000256" key="2">
    <source>
        <dbReference type="ARBA" id="ARBA00038358"/>
    </source>
</evidence>
<dbReference type="Pfam" id="PF07470">
    <property type="entry name" value="Glyco_hydro_88"/>
    <property type="match status" value="1"/>
</dbReference>
<accession>A0AAE6MM12</accession>
<reference evidence="6 8" key="1">
    <citation type="submission" date="2019-08" db="EMBL/GenBank/DDBJ databases">
        <title>Comparative genome analysis confer to the adaptation heavy metal polluted environment.</title>
        <authorList>
            <person name="Li Y."/>
        </authorList>
    </citation>
    <scope>NUCLEOTIDE SEQUENCE [LARGE SCALE GENOMIC DNA]</scope>
    <source>
        <strain evidence="6 8">P2</strain>
    </source>
</reference>
<evidence type="ECO:0000256" key="4">
    <source>
        <dbReference type="PIRSR" id="PIRSR610905-2"/>
    </source>
</evidence>
<dbReference type="Proteomes" id="UP000663940">
    <property type="component" value="Chromosome"/>
</dbReference>
<evidence type="ECO:0000256" key="1">
    <source>
        <dbReference type="ARBA" id="ARBA00022801"/>
    </source>
</evidence>
<reference evidence="7 9" key="2">
    <citation type="submission" date="2021-03" db="EMBL/GenBank/DDBJ databases">
        <title>Mucilaginibacter strains isolated from gold and copper mining confer multi heavy-metal resistance.</title>
        <authorList>
            <person name="Li Y."/>
        </authorList>
    </citation>
    <scope>NUCLEOTIDE SEQUENCE [LARGE SCALE GENOMIC DNA]</scope>
    <source>
        <strain evidence="7 9">P2-4</strain>
    </source>
</reference>
<feature type="binding site" evidence="4">
    <location>
        <position position="262"/>
    </location>
    <ligand>
        <name>substrate</name>
    </ligand>
</feature>
<evidence type="ECO:0000256" key="5">
    <source>
        <dbReference type="SAM" id="SignalP"/>
    </source>
</evidence>
<dbReference type="InterPro" id="IPR008928">
    <property type="entry name" value="6-hairpin_glycosidase_sf"/>
</dbReference>
<gene>
    <name evidence="6" type="ORF">DIU31_028100</name>
    <name evidence="7" type="ORF">J3L21_32920</name>
</gene>
<feature type="binding site" evidence="4">
    <location>
        <position position="244"/>
    </location>
    <ligand>
        <name>substrate</name>
    </ligand>
</feature>
<name>A0AAE6MM12_9SPHI</name>
<dbReference type="PANTHER" id="PTHR36845:SF1">
    <property type="entry name" value="HYDROLASE, PUTATIVE (AFU_ORTHOLOGUE AFUA_7G05090)-RELATED"/>
    <property type="match status" value="1"/>
</dbReference>
<feature type="binding site" evidence="4">
    <location>
        <position position="258"/>
    </location>
    <ligand>
        <name>substrate</name>
    </ligand>
</feature>
<feature type="active site" description="Proton donor" evidence="3">
    <location>
        <position position="186"/>
    </location>
</feature>
<evidence type="ECO:0000313" key="7">
    <source>
        <dbReference type="EMBL" id="QTE53788.1"/>
    </source>
</evidence>
<dbReference type="InterPro" id="IPR010905">
    <property type="entry name" value="Glyco_hydro_88"/>
</dbReference>
<feature type="binding site" evidence="4">
    <location>
        <position position="186"/>
    </location>
    <ligand>
        <name>substrate</name>
    </ligand>
</feature>
<dbReference type="EMBL" id="CP043451">
    <property type="protein sequence ID" value="QEM08418.1"/>
    <property type="molecule type" value="Genomic_DNA"/>
</dbReference>
<dbReference type="InterPro" id="IPR012341">
    <property type="entry name" value="6hp_glycosidase-like_sf"/>
</dbReference>
<evidence type="ECO:0000313" key="8">
    <source>
        <dbReference type="Proteomes" id="UP000250557"/>
    </source>
</evidence>
<dbReference type="SUPFAM" id="SSF48208">
    <property type="entry name" value="Six-hairpin glycosidases"/>
    <property type="match status" value="1"/>
</dbReference>
<feature type="signal peptide" evidence="5">
    <location>
        <begin position="1"/>
        <end position="29"/>
    </location>
</feature>
<dbReference type="Gene3D" id="1.50.10.10">
    <property type="match status" value="1"/>
</dbReference>
<feature type="binding site" evidence="4">
    <location>
        <position position="124"/>
    </location>
    <ligand>
        <name>substrate</name>
    </ligand>
</feature>
<feature type="binding site" evidence="4">
    <location>
        <position position="246"/>
    </location>
    <ligand>
        <name>substrate</name>
    </ligand>
</feature>
<feature type="active site" description="Nucleophile" evidence="3">
    <location>
        <position position="124"/>
    </location>
</feature>
<dbReference type="PANTHER" id="PTHR36845">
    <property type="entry name" value="HYDROLASE, PUTATIVE (AFU_ORTHOLOGUE AFUA_7G05090)-RELATED"/>
    <property type="match status" value="1"/>
</dbReference>
<organism evidence="6 8">
    <name type="scientific">Mucilaginibacter rubeus</name>
    <dbReference type="NCBI Taxonomy" id="2027860"/>
    <lineage>
        <taxon>Bacteria</taxon>
        <taxon>Pseudomonadati</taxon>
        <taxon>Bacteroidota</taxon>
        <taxon>Sphingobacteriia</taxon>
        <taxon>Sphingobacteriales</taxon>
        <taxon>Sphingobacteriaceae</taxon>
        <taxon>Mucilaginibacter</taxon>
    </lineage>
</organism>
<dbReference type="Proteomes" id="UP000250557">
    <property type="component" value="Chromosome"/>
</dbReference>
<sequence>MSGSYCIYPFLRRAGLCFILCSFAAFVFAQDLLSADKEIKYCAAQSGRTLKQIPVNMTDNIPRTISANSNQWKLVGYSDWCSGFWPGLLWYLYEGTHDRQWKIEADRFTRELTPLVNHSGFDHDLGFQVFNSFGNGYRLTHDSGYKKTILQAADSLASLFNPRVGTILSWPPMVKKMGWPHNTIIDNMINLELLFWASKNGGSHKLYDVAVSHAETTMHNHFRPDYSAYHVVVYDTVTGKKIKGITHQGYADNSMWARGQSWAIYGFTMCYRETRRADFLDFAQKVADRYLKDLPADLIPYWDFDAPDIPDAPRDASAAAITASALMELSTFVRDKIKAKSYRQKAEQMLKSLSSSAYQSRSTNSAFLLHSTGHQPNKTEVNASIIYADYYYLEALIRLEKLKKRKSLYHEL</sequence>
<evidence type="ECO:0000256" key="3">
    <source>
        <dbReference type="PIRSR" id="PIRSR610905-1"/>
    </source>
</evidence>
<feature type="chain" id="PRO_5042234458" evidence="5">
    <location>
        <begin position="30"/>
        <end position="412"/>
    </location>
</feature>
<dbReference type="AlphaFoldDB" id="A0AAE6MM12"/>